<organism evidence="2 3">
    <name type="scientific">Sphingobium tyrosinilyticum</name>
    <dbReference type="NCBI Taxonomy" id="2715436"/>
    <lineage>
        <taxon>Bacteria</taxon>
        <taxon>Pseudomonadati</taxon>
        <taxon>Pseudomonadota</taxon>
        <taxon>Alphaproteobacteria</taxon>
        <taxon>Sphingomonadales</taxon>
        <taxon>Sphingomonadaceae</taxon>
        <taxon>Sphingobium</taxon>
    </lineage>
</organism>
<gene>
    <name evidence="2" type="ORF">ACFO3E_18795</name>
</gene>
<evidence type="ECO:0000313" key="3">
    <source>
        <dbReference type="Proteomes" id="UP001595957"/>
    </source>
</evidence>
<evidence type="ECO:0000256" key="1">
    <source>
        <dbReference type="SAM" id="Phobius"/>
    </source>
</evidence>
<keyword evidence="1" id="KW-0812">Transmembrane</keyword>
<keyword evidence="2" id="KW-0813">Transport</keyword>
<evidence type="ECO:0000313" key="2">
    <source>
        <dbReference type="EMBL" id="MFC4596199.1"/>
    </source>
</evidence>
<sequence>MSASRSFAIFALGLLIWNLIGVAAFILQYTADLAALAKSDPYTARIFAGMPGWAWAAYAVAVGAGTLGATMLLMRKRVAVPLFALSVIGVVVQFGYSFLGTDLLAVKGAGAAAFPAVILVIAVGQLLYAQGLQAKGVLR</sequence>
<keyword evidence="2" id="KW-0762">Sugar transport</keyword>
<dbReference type="EMBL" id="JBHSFZ010000064">
    <property type="protein sequence ID" value="MFC4596199.1"/>
    <property type="molecule type" value="Genomic_DNA"/>
</dbReference>
<reference evidence="3" key="1">
    <citation type="journal article" date="2019" name="Int. J. Syst. Evol. Microbiol.">
        <title>The Global Catalogue of Microorganisms (GCM) 10K type strain sequencing project: providing services to taxonomists for standard genome sequencing and annotation.</title>
        <authorList>
            <consortium name="The Broad Institute Genomics Platform"/>
            <consortium name="The Broad Institute Genome Sequencing Center for Infectious Disease"/>
            <person name="Wu L."/>
            <person name="Ma J."/>
        </authorList>
    </citation>
    <scope>NUCLEOTIDE SEQUENCE [LARGE SCALE GENOMIC DNA]</scope>
    <source>
        <strain evidence="3">NBRC 103632</strain>
    </source>
</reference>
<comment type="caution">
    <text evidence="2">The sequence shown here is derived from an EMBL/GenBank/DDBJ whole genome shotgun (WGS) entry which is preliminary data.</text>
</comment>
<keyword evidence="3" id="KW-1185">Reference proteome</keyword>
<dbReference type="RefSeq" id="WP_066528103.1">
    <property type="nucleotide sequence ID" value="NZ_JBHSFZ010000064.1"/>
</dbReference>
<feature type="transmembrane region" description="Helical" evidence="1">
    <location>
        <begin position="111"/>
        <end position="129"/>
    </location>
</feature>
<proteinExistence type="predicted"/>
<protein>
    <submittedName>
        <fullName evidence="2">Sugar transporter</fullName>
    </submittedName>
</protein>
<keyword evidence="1" id="KW-1133">Transmembrane helix</keyword>
<feature type="transmembrane region" description="Helical" evidence="1">
    <location>
        <begin position="7"/>
        <end position="31"/>
    </location>
</feature>
<feature type="transmembrane region" description="Helical" evidence="1">
    <location>
        <begin position="80"/>
        <end position="99"/>
    </location>
</feature>
<keyword evidence="1" id="KW-0472">Membrane</keyword>
<name>A0ABV9F7J6_9SPHN</name>
<accession>A0ABV9F7J6</accession>
<dbReference type="Proteomes" id="UP001595957">
    <property type="component" value="Unassembled WGS sequence"/>
</dbReference>
<feature type="transmembrane region" description="Helical" evidence="1">
    <location>
        <begin position="51"/>
        <end position="73"/>
    </location>
</feature>